<dbReference type="Proteomes" id="UP000005699">
    <property type="component" value="Unassembled WGS sequence"/>
</dbReference>
<dbReference type="AlphaFoldDB" id="E8JPK7"/>
<evidence type="ECO:0000313" key="2">
    <source>
        <dbReference type="Proteomes" id="UP000005699"/>
    </source>
</evidence>
<sequence>MSTLAESVTVSRNDYSNALLLKSQSEQHDNAIKIPVTTNDVIKVTMKRNSDTESASLAIFDEQGQELIIAETKSEVSEESYTYVENDSFVYLCAKVGNVEIFKLEVNSAEATDESQE</sequence>
<protein>
    <submittedName>
        <fullName evidence="1">Uncharacterized protein</fullName>
    </submittedName>
</protein>
<name>E8JPK7_STREI</name>
<dbReference type="EMBL" id="AEVB01000028">
    <property type="protein sequence ID" value="EFW88888.1"/>
    <property type="molecule type" value="Genomic_DNA"/>
</dbReference>
<comment type="caution">
    <text evidence="1">The sequence shown here is derived from an EMBL/GenBank/DDBJ whole genome shotgun (WGS) entry which is preliminary data.</text>
</comment>
<accession>E8JPK7</accession>
<gene>
    <name evidence="1" type="ORF">HMPREF0819_0949</name>
</gene>
<dbReference type="HOGENOM" id="CLU_2083526_0_0_9"/>
<evidence type="ECO:0000313" key="1">
    <source>
        <dbReference type="EMBL" id="EFW88888.1"/>
    </source>
</evidence>
<proteinExistence type="predicted"/>
<organism evidence="1 2">
    <name type="scientific">Streptococcus equinus ATCC 9812</name>
    <dbReference type="NCBI Taxonomy" id="525379"/>
    <lineage>
        <taxon>Bacteria</taxon>
        <taxon>Bacillati</taxon>
        <taxon>Bacillota</taxon>
        <taxon>Bacilli</taxon>
        <taxon>Lactobacillales</taxon>
        <taxon>Streptococcaceae</taxon>
        <taxon>Streptococcus</taxon>
    </lineage>
</organism>
<reference evidence="1 2" key="1">
    <citation type="submission" date="2010-12" db="EMBL/GenBank/DDBJ databases">
        <authorList>
            <person name="Muzny D."/>
            <person name="Qin X."/>
            <person name="Deng J."/>
            <person name="Jiang H."/>
            <person name="Liu Y."/>
            <person name="Qu J."/>
            <person name="Song X.-Z."/>
            <person name="Zhang L."/>
            <person name="Thornton R."/>
            <person name="Coyle M."/>
            <person name="Francisco L."/>
            <person name="Jackson L."/>
            <person name="Javaid M."/>
            <person name="Korchina V."/>
            <person name="Kovar C."/>
            <person name="Mata R."/>
            <person name="Mathew T."/>
            <person name="Ngo R."/>
            <person name="Nguyen L."/>
            <person name="Nguyen N."/>
            <person name="Okwuonu G."/>
            <person name="Ongeri F."/>
            <person name="Pham C."/>
            <person name="Simmons D."/>
            <person name="Wilczek-Boney K."/>
            <person name="Hale W."/>
            <person name="Jakkamsetti A."/>
            <person name="Pham P."/>
            <person name="Ruth R."/>
            <person name="San Lucas F."/>
            <person name="Warren J."/>
            <person name="Zhang J."/>
            <person name="Zhao Z."/>
            <person name="Zhou C."/>
            <person name="Zhu D."/>
            <person name="Lee S."/>
            <person name="Bess C."/>
            <person name="Blankenburg K."/>
            <person name="Forbes L."/>
            <person name="Fu Q."/>
            <person name="Gubbala S."/>
            <person name="Hirani K."/>
            <person name="Jayaseelan J.C."/>
            <person name="Lara F."/>
            <person name="Munidasa M."/>
            <person name="Palculict T."/>
            <person name="Patil S."/>
            <person name="Pu L.-L."/>
            <person name="Saada N."/>
            <person name="Tang L."/>
            <person name="Weissenberger G."/>
            <person name="Zhu Y."/>
            <person name="Hemphill L."/>
            <person name="Shang Y."/>
            <person name="Youmans B."/>
            <person name="Ayvaz T."/>
            <person name="Ross M."/>
            <person name="Santibanez J."/>
            <person name="Aqrawi P."/>
            <person name="Gross S."/>
            <person name="Joshi V."/>
            <person name="Fowler G."/>
            <person name="Nazareth L."/>
            <person name="Reid J."/>
            <person name="Worley K."/>
            <person name="Petrosino J."/>
            <person name="Highlander S."/>
            <person name="Gibbs R."/>
        </authorList>
    </citation>
    <scope>NUCLEOTIDE SEQUENCE [LARGE SCALE GENOMIC DNA]</scope>
    <source>
        <strain evidence="1 2">ATCC 9812</strain>
    </source>
</reference>